<evidence type="ECO:0000256" key="1">
    <source>
        <dbReference type="SAM" id="MobiDB-lite"/>
    </source>
</evidence>
<organism evidence="2 3">
    <name type="scientific">Neurospora hispaniola</name>
    <dbReference type="NCBI Taxonomy" id="588809"/>
    <lineage>
        <taxon>Eukaryota</taxon>
        <taxon>Fungi</taxon>
        <taxon>Dikarya</taxon>
        <taxon>Ascomycota</taxon>
        <taxon>Pezizomycotina</taxon>
        <taxon>Sordariomycetes</taxon>
        <taxon>Sordariomycetidae</taxon>
        <taxon>Sordariales</taxon>
        <taxon>Sordariaceae</taxon>
        <taxon>Neurospora</taxon>
    </lineage>
</organism>
<feature type="region of interest" description="Disordered" evidence="1">
    <location>
        <begin position="1"/>
        <end position="24"/>
    </location>
</feature>
<protein>
    <submittedName>
        <fullName evidence="2">Uncharacterized protein</fullName>
    </submittedName>
</protein>
<dbReference type="RefSeq" id="XP_062691648.1">
    <property type="nucleotide sequence ID" value="XM_062840199.1"/>
</dbReference>
<gene>
    <name evidence="2" type="ORF">B0T23DRAFT_429552</name>
</gene>
<evidence type="ECO:0000313" key="3">
    <source>
        <dbReference type="Proteomes" id="UP001285908"/>
    </source>
</evidence>
<dbReference type="AlphaFoldDB" id="A0AAJ0I5G1"/>
<comment type="caution">
    <text evidence="2">The sequence shown here is derived from an EMBL/GenBank/DDBJ whole genome shotgun (WGS) entry which is preliminary data.</text>
</comment>
<accession>A0AAJ0I5G1</accession>
<dbReference type="EMBL" id="JAULSX010000005">
    <property type="protein sequence ID" value="KAK3490465.1"/>
    <property type="molecule type" value="Genomic_DNA"/>
</dbReference>
<name>A0AAJ0I5G1_9PEZI</name>
<evidence type="ECO:0000313" key="2">
    <source>
        <dbReference type="EMBL" id="KAK3490465.1"/>
    </source>
</evidence>
<reference evidence="2 3" key="1">
    <citation type="journal article" date="2023" name="Mol. Phylogenet. Evol.">
        <title>Genome-scale phylogeny and comparative genomics of the fungal order Sordariales.</title>
        <authorList>
            <person name="Hensen N."/>
            <person name="Bonometti L."/>
            <person name="Westerberg I."/>
            <person name="Brannstrom I.O."/>
            <person name="Guillou S."/>
            <person name="Cros-Aarteil S."/>
            <person name="Calhoun S."/>
            <person name="Haridas S."/>
            <person name="Kuo A."/>
            <person name="Mondo S."/>
            <person name="Pangilinan J."/>
            <person name="Riley R."/>
            <person name="LaButti K."/>
            <person name="Andreopoulos B."/>
            <person name="Lipzen A."/>
            <person name="Chen C."/>
            <person name="Yan M."/>
            <person name="Daum C."/>
            <person name="Ng V."/>
            <person name="Clum A."/>
            <person name="Steindorff A."/>
            <person name="Ohm R.A."/>
            <person name="Martin F."/>
            <person name="Silar P."/>
            <person name="Natvig D.O."/>
            <person name="Lalanne C."/>
            <person name="Gautier V."/>
            <person name="Ament-Velasquez S.L."/>
            <person name="Kruys A."/>
            <person name="Hutchinson M.I."/>
            <person name="Powell A.J."/>
            <person name="Barry K."/>
            <person name="Miller A.N."/>
            <person name="Grigoriev I.V."/>
            <person name="Debuchy R."/>
            <person name="Gladieux P."/>
            <person name="Hiltunen Thoren M."/>
            <person name="Johannesson H."/>
        </authorList>
    </citation>
    <scope>NUCLEOTIDE SEQUENCE [LARGE SCALE GENOMIC DNA]</scope>
    <source>
        <strain evidence="2 3">FGSC 10403</strain>
    </source>
</reference>
<keyword evidence="3" id="KW-1185">Reference proteome</keyword>
<sequence>MTPIKVPTSKPSKANKSSESSYRLETYLQSDPTVTERLMNNSGLDGILGRIGTLEAKVNALAQSSYGSPSPRSGSANSR</sequence>
<dbReference type="Proteomes" id="UP001285908">
    <property type="component" value="Unassembled WGS sequence"/>
</dbReference>
<proteinExistence type="predicted"/>
<dbReference type="GeneID" id="87877821"/>
<feature type="compositionally biased region" description="Polar residues" evidence="1">
    <location>
        <begin position="9"/>
        <end position="24"/>
    </location>
</feature>